<keyword evidence="1" id="KW-0233">DNA recombination</keyword>
<evidence type="ECO:0000259" key="2">
    <source>
        <dbReference type="PROSITE" id="PS51898"/>
    </source>
</evidence>
<dbReference type="Gene3D" id="1.10.443.10">
    <property type="entry name" value="Intergrase catalytic core"/>
    <property type="match status" value="1"/>
</dbReference>
<dbReference type="PANTHER" id="PTHR30349:SF64">
    <property type="entry name" value="PROPHAGE INTEGRASE INTD-RELATED"/>
    <property type="match status" value="1"/>
</dbReference>
<feature type="domain" description="Tyr recombinase" evidence="2">
    <location>
        <begin position="105"/>
        <end position="306"/>
    </location>
</feature>
<protein>
    <submittedName>
        <fullName evidence="3">Integrase</fullName>
    </submittedName>
</protein>
<dbReference type="GO" id="GO:0006310">
    <property type="term" value="P:DNA recombination"/>
    <property type="evidence" value="ECO:0007669"/>
    <property type="project" value="UniProtKB-KW"/>
</dbReference>
<name>A0A386HN90_9BACT</name>
<dbReference type="SUPFAM" id="SSF56349">
    <property type="entry name" value="DNA breaking-rejoining enzymes"/>
    <property type="match status" value="1"/>
</dbReference>
<dbReference type="GO" id="GO:0015074">
    <property type="term" value="P:DNA integration"/>
    <property type="evidence" value="ECO:0007669"/>
    <property type="project" value="InterPro"/>
</dbReference>
<evidence type="ECO:0000313" key="3">
    <source>
        <dbReference type="EMBL" id="AYD47378.1"/>
    </source>
</evidence>
<evidence type="ECO:0000256" key="1">
    <source>
        <dbReference type="ARBA" id="ARBA00023172"/>
    </source>
</evidence>
<dbReference type="OrthoDB" id="9766545at2"/>
<keyword evidence="4" id="KW-1185">Reference proteome</keyword>
<dbReference type="AlphaFoldDB" id="A0A386HN90"/>
<gene>
    <name evidence="3" type="ORF">D6B99_06995</name>
</gene>
<organism evidence="3 4">
    <name type="scientific">Arachidicoccus soli</name>
    <dbReference type="NCBI Taxonomy" id="2341117"/>
    <lineage>
        <taxon>Bacteria</taxon>
        <taxon>Pseudomonadati</taxon>
        <taxon>Bacteroidota</taxon>
        <taxon>Chitinophagia</taxon>
        <taxon>Chitinophagales</taxon>
        <taxon>Chitinophagaceae</taxon>
        <taxon>Arachidicoccus</taxon>
    </lineage>
</organism>
<proteinExistence type="predicted"/>
<reference evidence="3 4" key="1">
    <citation type="submission" date="2018-09" db="EMBL/GenBank/DDBJ databases">
        <title>Arachidicoccus sp. nov., a bacterium isolated from soil.</title>
        <authorList>
            <person name="Weon H.-Y."/>
            <person name="Kwon S.-W."/>
            <person name="Lee S.A."/>
        </authorList>
    </citation>
    <scope>NUCLEOTIDE SEQUENCE [LARGE SCALE GENOMIC DNA]</scope>
    <source>
        <strain evidence="3 4">KIS59-12</strain>
    </source>
</reference>
<dbReference type="EMBL" id="CP032489">
    <property type="protein sequence ID" value="AYD47378.1"/>
    <property type="molecule type" value="Genomic_DNA"/>
</dbReference>
<dbReference type="PROSITE" id="PS51898">
    <property type="entry name" value="TYR_RECOMBINASE"/>
    <property type="match status" value="1"/>
</dbReference>
<sequence length="326" mass="38389">MKRPFRSFLAPLFEEFILSRQAAGQWSNTYYENLHFFDNHIMANYPAADTLIDEMTSWCNPRPTENGNSCRVRTTAIWNFIGYARKRKWTESASKRNPTNVPCAYIPHYFTQEELTSFFLECDSYFLELSLNKKGLQSRLNRLELPVFFRLLLSSGMRTCEARWLKCQNVDLDNGVIEIEKSKGADQHRIALHESMLSILIAYDEAMSKLMPRREYFFPDRHNNEHSPAWESYHFRNIWYKSNTAVARAYDLRSQYAVTNITKWENHGYELSGKLLFLSRSMGHKNIQSTYGYFHLTPMLTDKLKRNTESGFNNILPQLPDHENQE</sequence>
<accession>A0A386HN90</accession>
<dbReference type="Pfam" id="PF00589">
    <property type="entry name" value="Phage_integrase"/>
    <property type="match status" value="1"/>
</dbReference>
<dbReference type="InterPro" id="IPR002104">
    <property type="entry name" value="Integrase_catalytic"/>
</dbReference>
<dbReference type="GO" id="GO:0003677">
    <property type="term" value="F:DNA binding"/>
    <property type="evidence" value="ECO:0007669"/>
    <property type="project" value="InterPro"/>
</dbReference>
<dbReference type="Proteomes" id="UP000266118">
    <property type="component" value="Chromosome"/>
</dbReference>
<dbReference type="KEGG" id="ark:D6B99_06995"/>
<evidence type="ECO:0000313" key="4">
    <source>
        <dbReference type="Proteomes" id="UP000266118"/>
    </source>
</evidence>
<dbReference type="PANTHER" id="PTHR30349">
    <property type="entry name" value="PHAGE INTEGRASE-RELATED"/>
    <property type="match status" value="1"/>
</dbReference>
<dbReference type="InterPro" id="IPR013762">
    <property type="entry name" value="Integrase-like_cat_sf"/>
</dbReference>
<dbReference type="InterPro" id="IPR050090">
    <property type="entry name" value="Tyrosine_recombinase_XerCD"/>
</dbReference>
<dbReference type="InterPro" id="IPR011010">
    <property type="entry name" value="DNA_brk_join_enz"/>
</dbReference>